<feature type="domain" description="HTH gntR-type" evidence="4">
    <location>
        <begin position="18"/>
        <end position="85"/>
    </location>
</feature>
<dbReference type="SUPFAM" id="SSF48008">
    <property type="entry name" value="GntR ligand-binding domain-like"/>
    <property type="match status" value="1"/>
</dbReference>
<dbReference type="PROSITE" id="PS50949">
    <property type="entry name" value="HTH_GNTR"/>
    <property type="match status" value="1"/>
</dbReference>
<keyword evidence="2" id="KW-0238">DNA-binding</keyword>
<dbReference type="Proteomes" id="UP001620597">
    <property type="component" value="Unassembled WGS sequence"/>
</dbReference>
<evidence type="ECO:0000313" key="5">
    <source>
        <dbReference type="EMBL" id="MFK4754628.1"/>
    </source>
</evidence>
<protein>
    <submittedName>
        <fullName evidence="5">FCD domain-containing protein</fullName>
    </submittedName>
</protein>
<evidence type="ECO:0000256" key="2">
    <source>
        <dbReference type="ARBA" id="ARBA00023125"/>
    </source>
</evidence>
<keyword evidence="6" id="KW-1185">Reference proteome</keyword>
<dbReference type="InterPro" id="IPR036390">
    <property type="entry name" value="WH_DNA-bd_sf"/>
</dbReference>
<dbReference type="SMART" id="SM00345">
    <property type="entry name" value="HTH_GNTR"/>
    <property type="match status" value="1"/>
</dbReference>
<dbReference type="RefSeq" id="WP_416207451.1">
    <property type="nucleotide sequence ID" value="NZ_JBBKTX010000036.1"/>
</dbReference>
<dbReference type="Pfam" id="PF00392">
    <property type="entry name" value="GntR"/>
    <property type="match status" value="1"/>
</dbReference>
<keyword evidence="3" id="KW-0804">Transcription</keyword>
<dbReference type="PANTHER" id="PTHR43537:SF20">
    <property type="entry name" value="HTH-TYPE TRANSCRIPTIONAL REPRESSOR GLAR"/>
    <property type="match status" value="1"/>
</dbReference>
<dbReference type="SMART" id="SM00895">
    <property type="entry name" value="FCD"/>
    <property type="match status" value="1"/>
</dbReference>
<comment type="caution">
    <text evidence="5">The sequence shown here is derived from an EMBL/GenBank/DDBJ whole genome shotgun (WGS) entry which is preliminary data.</text>
</comment>
<evidence type="ECO:0000256" key="3">
    <source>
        <dbReference type="ARBA" id="ARBA00023163"/>
    </source>
</evidence>
<dbReference type="InterPro" id="IPR011711">
    <property type="entry name" value="GntR_C"/>
</dbReference>
<reference evidence="5 6" key="1">
    <citation type="submission" date="2024-03" db="EMBL/GenBank/DDBJ databases">
        <title>High-quality draft genome sequence of Oceanobacter sp. wDCs-4.</title>
        <authorList>
            <person name="Dong C."/>
        </authorList>
    </citation>
    <scope>NUCLEOTIDE SEQUENCE [LARGE SCALE GENOMIC DNA]</scope>
    <source>
        <strain evidence="6">wDCs-4</strain>
    </source>
</reference>
<keyword evidence="1" id="KW-0805">Transcription regulation</keyword>
<sequence length="231" mass="25831">MNKSAIENETSGFSSSSKTQASLVRHLIQNDIISGIFKPGEKLKPAQLAAHYGIGLIPVREALSKLAMSSFVTAEDLKGFKVAQVSKSEIEDLLNLRLNLEITALEQSIKNGDIKWESTLAGITHLLLSLSQQHESEASAVEWHQAHEKFHDVLIAACPSPWLIKICTMLREQSTRYRFLSSRSKKFNDRHLYDEHKNIAEAALNRDVEKTVKLYIQHLSKTADLAIAALD</sequence>
<dbReference type="Pfam" id="PF07729">
    <property type="entry name" value="FCD"/>
    <property type="match status" value="1"/>
</dbReference>
<organism evidence="5 6">
    <name type="scientific">Oceanobacter antarcticus</name>
    <dbReference type="NCBI Taxonomy" id="3133425"/>
    <lineage>
        <taxon>Bacteria</taxon>
        <taxon>Pseudomonadati</taxon>
        <taxon>Pseudomonadota</taxon>
        <taxon>Gammaproteobacteria</taxon>
        <taxon>Oceanospirillales</taxon>
        <taxon>Oceanospirillaceae</taxon>
        <taxon>Oceanobacter</taxon>
    </lineage>
</organism>
<dbReference type="Gene3D" id="1.20.120.530">
    <property type="entry name" value="GntR ligand-binding domain-like"/>
    <property type="match status" value="1"/>
</dbReference>
<name>A0ABW8NNW2_9GAMM</name>
<dbReference type="InterPro" id="IPR000524">
    <property type="entry name" value="Tscrpt_reg_HTH_GntR"/>
</dbReference>
<dbReference type="EMBL" id="JBBKTX010000036">
    <property type="protein sequence ID" value="MFK4754628.1"/>
    <property type="molecule type" value="Genomic_DNA"/>
</dbReference>
<dbReference type="InterPro" id="IPR008920">
    <property type="entry name" value="TF_FadR/GntR_C"/>
</dbReference>
<gene>
    <name evidence="5" type="ORF">WG929_19685</name>
</gene>
<proteinExistence type="predicted"/>
<accession>A0ABW8NNW2</accession>
<evidence type="ECO:0000313" key="6">
    <source>
        <dbReference type="Proteomes" id="UP001620597"/>
    </source>
</evidence>
<dbReference type="InterPro" id="IPR036388">
    <property type="entry name" value="WH-like_DNA-bd_sf"/>
</dbReference>
<evidence type="ECO:0000259" key="4">
    <source>
        <dbReference type="PROSITE" id="PS50949"/>
    </source>
</evidence>
<dbReference type="Gene3D" id="1.10.10.10">
    <property type="entry name" value="Winged helix-like DNA-binding domain superfamily/Winged helix DNA-binding domain"/>
    <property type="match status" value="1"/>
</dbReference>
<dbReference type="PANTHER" id="PTHR43537">
    <property type="entry name" value="TRANSCRIPTIONAL REGULATOR, GNTR FAMILY"/>
    <property type="match status" value="1"/>
</dbReference>
<evidence type="ECO:0000256" key="1">
    <source>
        <dbReference type="ARBA" id="ARBA00023015"/>
    </source>
</evidence>
<dbReference type="SUPFAM" id="SSF46785">
    <property type="entry name" value="Winged helix' DNA-binding domain"/>
    <property type="match status" value="1"/>
</dbReference>